<name>A0A6S6T7H6_9BACT</name>
<evidence type="ECO:0000313" key="1">
    <source>
        <dbReference type="EMBL" id="CAA6810816.1"/>
    </source>
</evidence>
<sequence>MEITYESIKPYILEVKVDGSKVNCKFQVDNEVFEATSNVKSNTKGGTARVKKMVTNTALGRARSMVLRVLRKAVGGGFAGTAVSMAGNEVMRQGTDGLKVSKGDKEAAVIRAFEKVSVELAYEGGRWRLATEFSEFEKLIKRNPLTKAYDRKILARMLVEMARADGTVEAEEKAFFDDFLNKETGSLGDLMRAPSISMIECEEVTKEARENVFMIVAAVALADNEFADEEQLKLDEYSQMFEFSERKHEELLRYAQDYTIESYIRSKGVMSRDDIYAFADKISMDRGEAERTQIRLEKRLN</sequence>
<gene>
    <name evidence="1" type="ORF">HELGO_WM14598</name>
</gene>
<dbReference type="CDD" id="cd07177">
    <property type="entry name" value="terB_like"/>
    <property type="match status" value="1"/>
</dbReference>
<dbReference type="SUPFAM" id="SSF158682">
    <property type="entry name" value="TerB-like"/>
    <property type="match status" value="1"/>
</dbReference>
<dbReference type="Gene3D" id="1.10.3680.10">
    <property type="entry name" value="TerB-like"/>
    <property type="match status" value="1"/>
</dbReference>
<proteinExistence type="predicted"/>
<dbReference type="AlphaFoldDB" id="A0A6S6T7H6"/>
<reference evidence="1" key="1">
    <citation type="submission" date="2020-01" db="EMBL/GenBank/DDBJ databases">
        <authorList>
            <person name="Meier V. D."/>
            <person name="Meier V D."/>
        </authorList>
    </citation>
    <scope>NUCLEOTIDE SEQUENCE</scope>
    <source>
        <strain evidence="1">HLG_WM_MAG_10</strain>
    </source>
</reference>
<dbReference type="EMBL" id="CACVAQ010000169">
    <property type="protein sequence ID" value="CAA6810816.1"/>
    <property type="molecule type" value="Genomic_DNA"/>
</dbReference>
<protein>
    <submittedName>
        <fullName evidence="1">Mo-dependent nitrogenase family protein</fullName>
    </submittedName>
</protein>
<dbReference type="InterPro" id="IPR029024">
    <property type="entry name" value="TerB-like"/>
</dbReference>
<accession>A0A6S6T7H6</accession>
<organism evidence="1">
    <name type="scientific">uncultured Aureispira sp</name>
    <dbReference type="NCBI Taxonomy" id="1331704"/>
    <lineage>
        <taxon>Bacteria</taxon>
        <taxon>Pseudomonadati</taxon>
        <taxon>Bacteroidota</taxon>
        <taxon>Saprospiria</taxon>
        <taxon>Saprospirales</taxon>
        <taxon>Saprospiraceae</taxon>
        <taxon>Aureispira</taxon>
        <taxon>environmental samples</taxon>
    </lineage>
</organism>